<dbReference type="RefSeq" id="WP_011115117.1">
    <property type="nucleotide sequence ID" value="NC_004917.1"/>
</dbReference>
<evidence type="ECO:0000313" key="3">
    <source>
        <dbReference type="Proteomes" id="UP000002495"/>
    </source>
</evidence>
<dbReference type="STRING" id="235279.HH_0273"/>
<reference evidence="2 3" key="1">
    <citation type="journal article" date="2003" name="Proc. Natl. Acad. Sci. U.S.A.">
        <title>The complete genome sequence of the carcinogenic bacterium Helicobacter hepaticus.</title>
        <authorList>
            <person name="Suerbaum S."/>
            <person name="Josenhans C."/>
            <person name="Sterzenbach T."/>
            <person name="Drescher B."/>
            <person name="Brandt P."/>
            <person name="Bell M."/>
            <person name="Droege M."/>
            <person name="Fartmann B."/>
            <person name="Fischer H.-P."/>
            <person name="Ge Z."/>
            <person name="Hoerster A."/>
            <person name="Holland R."/>
            <person name="Klein K."/>
            <person name="Koenig J."/>
            <person name="Macko L."/>
            <person name="Mendz G.L."/>
            <person name="Nyakatura G."/>
            <person name="Schauer D.B."/>
            <person name="Shen Z."/>
            <person name="Weber J."/>
            <person name="Frosch M."/>
            <person name="Fox J.G."/>
        </authorList>
    </citation>
    <scope>NUCLEOTIDE SEQUENCE [LARGE SCALE GENOMIC DNA]</scope>
    <source>
        <strain evidence="3">ATCC 51449 / 3B1</strain>
    </source>
</reference>
<dbReference type="InterPro" id="IPR025474">
    <property type="entry name" value="DUF4325"/>
</dbReference>
<dbReference type="KEGG" id="hhe:HH_0273"/>
<sequence>MLNVAEIIGKNIGVTTEDGEKLHNKIKETYKEGQKIEVSFDKVMVISHFLNVAIGKLYFEFPETSWDSLDKDIVYRGLSEDDDSLLKKEVIETAKFQSKNPNKAEEIQRKVLRRK</sequence>
<dbReference type="EMBL" id="AE017125">
    <property type="protein sequence ID" value="AAP76870.1"/>
    <property type="molecule type" value="Genomic_DNA"/>
</dbReference>
<dbReference type="eggNOG" id="ENOG5031AY5">
    <property type="taxonomic scope" value="Bacteria"/>
</dbReference>
<name>Q7VJH0_HELHP</name>
<gene>
    <name evidence="2" type="ordered locus">HH_0273</name>
</gene>
<evidence type="ECO:0000313" key="2">
    <source>
        <dbReference type="EMBL" id="AAP76870.1"/>
    </source>
</evidence>
<dbReference type="AlphaFoldDB" id="Q7VJH0"/>
<dbReference type="HOGENOM" id="CLU_155221_0_0_7"/>
<feature type="domain" description="DUF4325" evidence="1">
    <location>
        <begin position="18"/>
        <end position="82"/>
    </location>
</feature>
<keyword evidence="3" id="KW-1185">Reference proteome</keyword>
<dbReference type="Proteomes" id="UP000002495">
    <property type="component" value="Chromosome"/>
</dbReference>
<dbReference type="OrthoDB" id="512307at2"/>
<protein>
    <recommendedName>
        <fullName evidence="1">DUF4325 domain-containing protein</fullName>
    </recommendedName>
</protein>
<evidence type="ECO:0000259" key="1">
    <source>
        <dbReference type="Pfam" id="PF14213"/>
    </source>
</evidence>
<organism evidence="2 3">
    <name type="scientific">Helicobacter hepaticus (strain ATCC 51449 / 3B1)</name>
    <dbReference type="NCBI Taxonomy" id="235279"/>
    <lineage>
        <taxon>Bacteria</taxon>
        <taxon>Pseudomonadati</taxon>
        <taxon>Campylobacterota</taxon>
        <taxon>Epsilonproteobacteria</taxon>
        <taxon>Campylobacterales</taxon>
        <taxon>Helicobacteraceae</taxon>
        <taxon>Helicobacter</taxon>
    </lineage>
</organism>
<proteinExistence type="predicted"/>
<accession>Q7VJH0</accession>
<dbReference type="Pfam" id="PF14213">
    <property type="entry name" value="DUF4325"/>
    <property type="match status" value="1"/>
</dbReference>